<sequence>MSEAKPVVEHGASIDNDNNRGRRPTYDWHTACSSIWGMLLRSELIPEVQADVEKALITLLAKGDKEPSVSTVRPYAKIIFQEYSKA</sequence>
<protein>
    <submittedName>
        <fullName evidence="2">Uncharacterized protein</fullName>
    </submittedName>
</protein>
<dbReference type="STRING" id="48936.NJ75_04651"/>
<evidence type="ECO:0000256" key="1">
    <source>
        <dbReference type="SAM" id="MobiDB-lite"/>
    </source>
</evidence>
<evidence type="ECO:0000313" key="2">
    <source>
        <dbReference type="EMBL" id="KHS41597.1"/>
    </source>
</evidence>
<reference evidence="2 3" key="1">
    <citation type="submission" date="2014-10" db="EMBL/GenBank/DDBJ databases">
        <title>Draft genome sequence of Novosphingobium subterraneum DSM 12447.</title>
        <authorList>
            <person name="Gan H.M."/>
            <person name="Gan H.Y."/>
            <person name="Savka M.A."/>
        </authorList>
    </citation>
    <scope>NUCLEOTIDE SEQUENCE [LARGE SCALE GENOMIC DNA]</scope>
    <source>
        <strain evidence="2 3">DSM 12447</strain>
    </source>
</reference>
<name>A0A0B8ZWV4_9SPHN</name>
<dbReference type="AlphaFoldDB" id="A0A0B8ZWV4"/>
<organism evidence="2 3">
    <name type="scientific">Novosphingobium subterraneum</name>
    <dbReference type="NCBI Taxonomy" id="48936"/>
    <lineage>
        <taxon>Bacteria</taxon>
        <taxon>Pseudomonadati</taxon>
        <taxon>Pseudomonadota</taxon>
        <taxon>Alphaproteobacteria</taxon>
        <taxon>Sphingomonadales</taxon>
        <taxon>Sphingomonadaceae</taxon>
        <taxon>Novosphingobium</taxon>
    </lineage>
</organism>
<keyword evidence="3" id="KW-1185">Reference proteome</keyword>
<feature type="region of interest" description="Disordered" evidence="1">
    <location>
        <begin position="1"/>
        <end position="23"/>
    </location>
</feature>
<dbReference type="EMBL" id="JRVC01000041">
    <property type="protein sequence ID" value="KHS41597.1"/>
    <property type="molecule type" value="Genomic_DNA"/>
</dbReference>
<evidence type="ECO:0000313" key="3">
    <source>
        <dbReference type="Proteomes" id="UP000031338"/>
    </source>
</evidence>
<accession>A0A0B8ZWV4</accession>
<gene>
    <name evidence="2" type="ORF">NJ75_04651</name>
</gene>
<dbReference type="Proteomes" id="UP000031338">
    <property type="component" value="Unassembled WGS sequence"/>
</dbReference>
<proteinExistence type="predicted"/>
<comment type="caution">
    <text evidence="2">The sequence shown here is derived from an EMBL/GenBank/DDBJ whole genome shotgun (WGS) entry which is preliminary data.</text>
</comment>